<feature type="coiled-coil region" evidence="1">
    <location>
        <begin position="127"/>
        <end position="161"/>
    </location>
</feature>
<evidence type="ECO:0000313" key="3">
    <source>
        <dbReference type="Proteomes" id="UP000023152"/>
    </source>
</evidence>
<gene>
    <name evidence="2" type="ORF">RFI_31691</name>
</gene>
<keyword evidence="1" id="KW-0175">Coiled coil</keyword>
<reference evidence="2 3" key="1">
    <citation type="journal article" date="2013" name="Curr. Biol.">
        <title>The Genome of the Foraminiferan Reticulomyxa filosa.</title>
        <authorList>
            <person name="Glockner G."/>
            <person name="Hulsmann N."/>
            <person name="Schleicher M."/>
            <person name="Noegel A.A."/>
            <person name="Eichinger L."/>
            <person name="Gallinger C."/>
            <person name="Pawlowski J."/>
            <person name="Sierra R."/>
            <person name="Euteneuer U."/>
            <person name="Pillet L."/>
            <person name="Moustafa A."/>
            <person name="Platzer M."/>
            <person name="Groth M."/>
            <person name="Szafranski K."/>
            <person name="Schliwa M."/>
        </authorList>
    </citation>
    <scope>NUCLEOTIDE SEQUENCE [LARGE SCALE GENOMIC DNA]</scope>
</reference>
<evidence type="ECO:0000313" key="2">
    <source>
        <dbReference type="EMBL" id="ETO05705.1"/>
    </source>
</evidence>
<name>X6LY95_RETFI</name>
<comment type="caution">
    <text evidence="2">The sequence shown here is derived from an EMBL/GenBank/DDBJ whole genome shotgun (WGS) entry which is preliminary data.</text>
</comment>
<organism evidence="2 3">
    <name type="scientific">Reticulomyxa filosa</name>
    <dbReference type="NCBI Taxonomy" id="46433"/>
    <lineage>
        <taxon>Eukaryota</taxon>
        <taxon>Sar</taxon>
        <taxon>Rhizaria</taxon>
        <taxon>Retaria</taxon>
        <taxon>Foraminifera</taxon>
        <taxon>Monothalamids</taxon>
        <taxon>Reticulomyxidae</taxon>
        <taxon>Reticulomyxa</taxon>
    </lineage>
</organism>
<protein>
    <recommendedName>
        <fullName evidence="4">Viral A-type inclusion protein</fullName>
    </recommendedName>
</protein>
<feature type="non-terminal residue" evidence="2">
    <location>
        <position position="170"/>
    </location>
</feature>
<dbReference type="Proteomes" id="UP000023152">
    <property type="component" value="Unassembled WGS sequence"/>
</dbReference>
<keyword evidence="3" id="KW-1185">Reference proteome</keyword>
<proteinExistence type="predicted"/>
<sequence>MISFCCCICNKQNKTTVYIALNTLRSTIREREDTISKLDMQVKDYMEKLNEASRFLIYHTPTQKNQNNKKIQVGSALHFCNVCMCESQTSKLEKSSQQIKTFAEENTMHKNKINSLSIDNSTISDKIERCKYESNFLKEENAQLLQEVQKLRGRIRELTIGVGIESEFPP</sequence>
<dbReference type="AlphaFoldDB" id="X6LY95"/>
<accession>X6LY95</accession>
<dbReference type="EMBL" id="ASPP01027840">
    <property type="protein sequence ID" value="ETO05705.1"/>
    <property type="molecule type" value="Genomic_DNA"/>
</dbReference>
<evidence type="ECO:0000256" key="1">
    <source>
        <dbReference type="SAM" id="Coils"/>
    </source>
</evidence>
<evidence type="ECO:0008006" key="4">
    <source>
        <dbReference type="Google" id="ProtNLM"/>
    </source>
</evidence>